<evidence type="ECO:0000313" key="4">
    <source>
        <dbReference type="Proteomes" id="UP001161247"/>
    </source>
</evidence>
<feature type="region of interest" description="Disordered" evidence="1">
    <location>
        <begin position="605"/>
        <end position="628"/>
    </location>
</feature>
<feature type="domain" description="Calmodulin-binding" evidence="2">
    <location>
        <begin position="558"/>
        <end position="668"/>
    </location>
</feature>
<feature type="compositionally biased region" description="Basic and acidic residues" evidence="1">
    <location>
        <begin position="377"/>
        <end position="400"/>
    </location>
</feature>
<feature type="compositionally biased region" description="Basic and acidic residues" evidence="1">
    <location>
        <begin position="786"/>
        <end position="802"/>
    </location>
</feature>
<feature type="region of interest" description="Disordered" evidence="1">
    <location>
        <begin position="558"/>
        <end position="577"/>
    </location>
</feature>
<dbReference type="GO" id="GO:0005516">
    <property type="term" value="F:calmodulin binding"/>
    <property type="evidence" value="ECO:0007669"/>
    <property type="project" value="InterPro"/>
</dbReference>
<feature type="compositionally biased region" description="Polar residues" evidence="1">
    <location>
        <begin position="288"/>
        <end position="301"/>
    </location>
</feature>
<feature type="region of interest" description="Disordered" evidence="1">
    <location>
        <begin position="857"/>
        <end position="876"/>
    </location>
</feature>
<feature type="compositionally biased region" description="Basic and acidic residues" evidence="1">
    <location>
        <begin position="693"/>
        <end position="706"/>
    </location>
</feature>
<keyword evidence="4" id="KW-1185">Reference proteome</keyword>
<feature type="compositionally biased region" description="Basic and acidic residues" evidence="1">
    <location>
        <begin position="999"/>
        <end position="1009"/>
    </location>
</feature>
<feature type="region of interest" description="Disordered" evidence="1">
    <location>
        <begin position="977"/>
        <end position="1068"/>
    </location>
</feature>
<sequence length="1164" mass="129572">MAFEQAFSHHLNNRNRGEEAEPKKKLRKKRSIFRLSSKSSKSQFNGGTDDLASKNSQAAQPPSLGSLLDSSPNYMKSTSCFDAKKESPQGEIDCDDVNSVVSSSCGSSDIVMVPSTVMSDDAAIHRNQSSSEVSDASPMSLKATAYSEGRKLHDSESSYDSSDNGKSSSYGQSKSVQSGHRTLSTLTRSSSKRAVRILFKKNSFNPRKAPLKNSQMSEELLNVERATCSSIIKDARFPEHVELEPGQEESQRTSFVKVCPYHHCSLNGHCHDPPPQKKPFLRRRKQSSELGKTVKSSSGSAPETKRSAGKKKGSKKNQVPSNAECLVHEASYLESEDTKGSNVVLHGASDHGNNGLEFCVREGISLKQEELSPEASVEIKESSSEFQSQERELEISKAPEKSLGLRKSSLSKGKSVSMWHLIHKHMVSDLAAEEETKPHQETDMSRHLEDAQMETARESSNVSPDFTDPNVGTSDQDKENQDIEIRKLFAIKLVREAIEKILLPEVQDQLSESQSVTSESAESQELTEKNHQEDPHEGTNKESATMQVSIDGSITTQEIKKQESQSGKKPDKKSPSNWSNLKKWVLLQRFVKELEKVRKINDTKPRQLQLETDPSSEKLSLRRPTGDEKKKAEEWMLDYALQQVVSQLAPTQRRKVALLVKAFETVVPPQEDGVQMTAKAAVLIRQEDRKLDADNHSSVLEEKSNTEKQNTPVMQEVQSPTKLCSETDYLRNASSTDATLEKSQETISATELSSFATADLEADSELSSRNEKIKVASEQSNPFSTRSRDVEGHPEEAEKIPAKDENIKEMSELAGYKNLTPSSKEIELGDGNDRMDEAFSTSQCLVADQTQKTEATENLVSSSLEQEGSTLKETKSETVLEPGRVQAFPPLVNEAAQLPLDKQNYLRLWHSVCQHVVSSVATKLVLDEDDEETEEANKPSAVTTPKGINEERHHKAEFTRSQVLKLVKEAVQEILSPEIQDDSSDTLSVSSEILPDPELPGKDHNEGAKESASNMDGLTKQNTEELDKSKEDPAADEEKELTKDVVTGESSTKVETVDKSINDPPKPRNWRKLKQMILLKRSIKAMEKARKLKFGPQNLLPLPSDGEPEKVDLKHQMMDERRKAEQWMLDYAVQNIVTKLTPTRKKRVAMLVEAFEAVVPLPET</sequence>
<feature type="compositionally biased region" description="Basic and acidic residues" evidence="1">
    <location>
        <begin position="558"/>
        <end position="574"/>
    </location>
</feature>
<feature type="region of interest" description="Disordered" evidence="1">
    <location>
        <begin position="1"/>
        <end position="72"/>
    </location>
</feature>
<dbReference type="AlphaFoldDB" id="A0AAV1CYX9"/>
<feature type="compositionally biased region" description="Polar residues" evidence="1">
    <location>
        <begin position="458"/>
        <end position="474"/>
    </location>
</feature>
<proteinExistence type="predicted"/>
<feature type="compositionally biased region" description="Polar residues" evidence="1">
    <location>
        <begin position="1011"/>
        <end position="1021"/>
    </location>
</feature>
<organism evidence="3 4">
    <name type="scientific">Oldenlandia corymbosa var. corymbosa</name>
    <dbReference type="NCBI Taxonomy" id="529605"/>
    <lineage>
        <taxon>Eukaryota</taxon>
        <taxon>Viridiplantae</taxon>
        <taxon>Streptophyta</taxon>
        <taxon>Embryophyta</taxon>
        <taxon>Tracheophyta</taxon>
        <taxon>Spermatophyta</taxon>
        <taxon>Magnoliopsida</taxon>
        <taxon>eudicotyledons</taxon>
        <taxon>Gunneridae</taxon>
        <taxon>Pentapetalae</taxon>
        <taxon>asterids</taxon>
        <taxon>lamiids</taxon>
        <taxon>Gentianales</taxon>
        <taxon>Rubiaceae</taxon>
        <taxon>Rubioideae</taxon>
        <taxon>Spermacoceae</taxon>
        <taxon>Hedyotis-Oldenlandia complex</taxon>
        <taxon>Oldenlandia</taxon>
    </lineage>
</organism>
<feature type="domain" description="Calmodulin-binding" evidence="2">
    <location>
        <begin position="1043"/>
        <end position="1160"/>
    </location>
</feature>
<feature type="region of interest" description="Disordered" evidence="1">
    <location>
        <begin position="430"/>
        <end position="479"/>
    </location>
</feature>
<feature type="compositionally biased region" description="Basic and acidic residues" evidence="1">
    <location>
        <begin position="766"/>
        <end position="775"/>
    </location>
</feature>
<evidence type="ECO:0000256" key="1">
    <source>
        <dbReference type="SAM" id="MobiDB-lite"/>
    </source>
</evidence>
<dbReference type="InterPro" id="IPR012417">
    <property type="entry name" value="CaM-bd_dom_pln"/>
</dbReference>
<feature type="compositionally biased region" description="Low complexity" evidence="1">
    <location>
        <begin position="61"/>
        <end position="72"/>
    </location>
</feature>
<dbReference type="Proteomes" id="UP001161247">
    <property type="component" value="Chromosome 3"/>
</dbReference>
<protein>
    <submittedName>
        <fullName evidence="3">OLC1v1036596C1</fullName>
    </submittedName>
</protein>
<dbReference type="SMART" id="SM01054">
    <property type="entry name" value="CaM_binding"/>
    <property type="match status" value="2"/>
</dbReference>
<feature type="compositionally biased region" description="Basic and acidic residues" evidence="1">
    <location>
        <begin position="434"/>
        <end position="450"/>
    </location>
</feature>
<gene>
    <name evidence="3" type="ORF">OLC1_LOCUS9692</name>
</gene>
<feature type="region of interest" description="Disordered" evidence="1">
    <location>
        <begin position="760"/>
        <end position="802"/>
    </location>
</feature>
<dbReference type="PANTHER" id="PTHR33923">
    <property type="entry name" value="CALMODULIN-BINDING PROTEIN-RELATED"/>
    <property type="match status" value="1"/>
</dbReference>
<dbReference type="EMBL" id="OX459120">
    <property type="protein sequence ID" value="CAI9099733.1"/>
    <property type="molecule type" value="Genomic_DNA"/>
</dbReference>
<dbReference type="InterPro" id="IPR044681">
    <property type="entry name" value="PICBP-like"/>
</dbReference>
<feature type="compositionally biased region" description="Basic and acidic residues" evidence="1">
    <location>
        <begin position="615"/>
        <end position="628"/>
    </location>
</feature>
<name>A0AAV1CYX9_OLDCO</name>
<feature type="region of interest" description="Disordered" evidence="1">
    <location>
        <begin position="508"/>
        <end position="546"/>
    </location>
</feature>
<feature type="region of interest" description="Disordered" evidence="1">
    <location>
        <begin position="267"/>
        <end position="321"/>
    </location>
</feature>
<dbReference type="Pfam" id="PF07839">
    <property type="entry name" value="CaM_binding"/>
    <property type="match status" value="2"/>
</dbReference>
<feature type="compositionally biased region" description="Polar residues" evidence="1">
    <location>
        <begin position="857"/>
        <end position="869"/>
    </location>
</feature>
<feature type="region of interest" description="Disordered" evidence="1">
    <location>
        <begin position="693"/>
        <end position="724"/>
    </location>
</feature>
<feature type="compositionally biased region" description="Polar residues" evidence="1">
    <location>
        <begin position="707"/>
        <end position="724"/>
    </location>
</feature>
<dbReference type="PANTHER" id="PTHR33923:SF3">
    <property type="entry name" value="CALMODULIN BINDING PROTEIN PICBP"/>
    <property type="match status" value="1"/>
</dbReference>
<feature type="compositionally biased region" description="Basic and acidic residues" evidence="1">
    <location>
        <begin position="526"/>
        <end position="540"/>
    </location>
</feature>
<feature type="compositionally biased region" description="Low complexity" evidence="1">
    <location>
        <begin position="158"/>
        <end position="189"/>
    </location>
</feature>
<reference evidence="3" key="1">
    <citation type="submission" date="2023-03" db="EMBL/GenBank/DDBJ databases">
        <authorList>
            <person name="Julca I."/>
        </authorList>
    </citation>
    <scope>NUCLEOTIDE SEQUENCE</scope>
</reference>
<feature type="compositionally biased region" description="Basic and acidic residues" evidence="1">
    <location>
        <begin position="1022"/>
        <end position="1033"/>
    </location>
</feature>
<evidence type="ECO:0000259" key="2">
    <source>
        <dbReference type="SMART" id="SM01054"/>
    </source>
</evidence>
<evidence type="ECO:0000313" key="3">
    <source>
        <dbReference type="EMBL" id="CAI9099733.1"/>
    </source>
</evidence>
<feature type="compositionally biased region" description="Polar residues" evidence="1">
    <location>
        <begin position="508"/>
        <end position="524"/>
    </location>
</feature>
<accession>A0AAV1CYX9</accession>
<feature type="compositionally biased region" description="Low complexity" evidence="1">
    <location>
        <begin position="33"/>
        <end position="42"/>
    </location>
</feature>
<feature type="region of interest" description="Disordered" evidence="1">
    <location>
        <begin position="375"/>
        <end position="409"/>
    </location>
</feature>
<feature type="region of interest" description="Disordered" evidence="1">
    <location>
        <begin position="125"/>
        <end position="189"/>
    </location>
</feature>